<dbReference type="EMBL" id="JAAGVY010000002">
    <property type="protein sequence ID" value="NEN22142.1"/>
    <property type="molecule type" value="Genomic_DNA"/>
</dbReference>
<accession>A0A7K3WMN3</accession>
<proteinExistence type="predicted"/>
<sequence length="199" mass="22956">MTDPKSPPQTNTIIIFTPEIKKAATLRGTRDENMPLYQTSVLKKYLKQQDAAAIAKGYKAFTKYFHDPAIQENIRKSKEEEYQGIFLTELLAKVLGYTMKPLDGYNLVAEYKNEKNSRKADGAIIKDDLALAVIELKGTKTKDLDKAQRQAFDYKANQTGCIYVITSNFHKLKFYINKAVEFEEFIETQYVFRKKEEEN</sequence>
<evidence type="ECO:0008006" key="3">
    <source>
        <dbReference type="Google" id="ProtNLM"/>
    </source>
</evidence>
<dbReference type="RefSeq" id="WP_163282871.1">
    <property type="nucleotide sequence ID" value="NZ_JAAGVY010000002.1"/>
</dbReference>
<dbReference type="Proteomes" id="UP000486602">
    <property type="component" value="Unassembled WGS sequence"/>
</dbReference>
<evidence type="ECO:0000313" key="2">
    <source>
        <dbReference type="Proteomes" id="UP000486602"/>
    </source>
</evidence>
<name>A0A7K3WMN3_9FLAO</name>
<dbReference type="AlphaFoldDB" id="A0A7K3WMN3"/>
<keyword evidence="2" id="KW-1185">Reference proteome</keyword>
<organism evidence="1 2">
    <name type="scientific">Cryomorpha ignava</name>
    <dbReference type="NCBI Taxonomy" id="101383"/>
    <lineage>
        <taxon>Bacteria</taxon>
        <taxon>Pseudomonadati</taxon>
        <taxon>Bacteroidota</taxon>
        <taxon>Flavobacteriia</taxon>
        <taxon>Flavobacteriales</taxon>
        <taxon>Cryomorphaceae</taxon>
        <taxon>Cryomorpha</taxon>
    </lineage>
</organism>
<reference evidence="1 2" key="1">
    <citation type="submission" date="2020-02" db="EMBL/GenBank/DDBJ databases">
        <title>Out from the shadows clarifying the taxonomy of the family Cryomorphaceae and related taxa by utilizing the GTDB taxonomic framework.</title>
        <authorList>
            <person name="Bowman J.P."/>
        </authorList>
    </citation>
    <scope>NUCLEOTIDE SEQUENCE [LARGE SCALE GENOMIC DNA]</scope>
    <source>
        <strain evidence="1 2">QSSC 1-22</strain>
    </source>
</reference>
<gene>
    <name evidence="1" type="ORF">G3O08_01325</name>
</gene>
<protein>
    <recommendedName>
        <fullName evidence="3">Type I restriction enzyme HsdR N-terminal domain-containing protein</fullName>
    </recommendedName>
</protein>
<evidence type="ECO:0000313" key="1">
    <source>
        <dbReference type="EMBL" id="NEN22142.1"/>
    </source>
</evidence>
<comment type="caution">
    <text evidence="1">The sequence shown here is derived from an EMBL/GenBank/DDBJ whole genome shotgun (WGS) entry which is preliminary data.</text>
</comment>